<evidence type="ECO:0000313" key="3">
    <source>
        <dbReference type="Proteomes" id="UP000831796"/>
    </source>
</evidence>
<evidence type="ECO:0000256" key="1">
    <source>
        <dbReference type="SAM" id="Phobius"/>
    </source>
</evidence>
<gene>
    <name evidence="2" type="ORF">MUN79_21390</name>
</gene>
<dbReference type="Proteomes" id="UP000831796">
    <property type="component" value="Chromosome"/>
</dbReference>
<sequence>MLFFFGLGQTRITTTALSGVTCTHCHTPDSLTATVFSRYFHFFWIPVIPIGKFSLTQCGHCKQVLEKKEMPAAYQAPVAAVQSQAKLPVTNYLVLILLGLAVLFIVGVGLFGDKTSKAKAEATPAATEDASALPNVGAVYSMPMGPGQYSLMQVTKATPDSLYFRITDPLATPASEAVITSALRDSVHAANQATGYSKQQWQIVQQYNKKLKRLR</sequence>
<dbReference type="KEGG" id="hcu:MUN79_21390"/>
<keyword evidence="3" id="KW-1185">Reference proteome</keyword>
<organism evidence="2 3">
    <name type="scientific">Hymenobacter cellulosilyticus</name>
    <dbReference type="NCBI Taxonomy" id="2932248"/>
    <lineage>
        <taxon>Bacteria</taxon>
        <taxon>Pseudomonadati</taxon>
        <taxon>Bacteroidota</taxon>
        <taxon>Cytophagia</taxon>
        <taxon>Cytophagales</taxon>
        <taxon>Hymenobacteraceae</taxon>
        <taxon>Hymenobacter</taxon>
    </lineage>
</organism>
<keyword evidence="1" id="KW-1133">Transmembrane helix</keyword>
<dbReference type="EMBL" id="CP095046">
    <property type="protein sequence ID" value="UOQ71186.1"/>
    <property type="molecule type" value="Genomic_DNA"/>
</dbReference>
<proteinExistence type="predicted"/>
<reference evidence="2" key="1">
    <citation type="submission" date="2022-04" db="EMBL/GenBank/DDBJ databases">
        <title>Hymenobacter sp. isolated from the air.</title>
        <authorList>
            <person name="Won M."/>
            <person name="Lee C.-M."/>
            <person name="Woen H.-Y."/>
            <person name="Kwon S.-W."/>
        </authorList>
    </citation>
    <scope>NUCLEOTIDE SEQUENCE</scope>
    <source>
        <strain evidence="2">5116S-3</strain>
    </source>
</reference>
<evidence type="ECO:0000313" key="2">
    <source>
        <dbReference type="EMBL" id="UOQ71186.1"/>
    </source>
</evidence>
<protein>
    <submittedName>
        <fullName evidence="2">Zinc ribbon domain-containing protein</fullName>
    </submittedName>
</protein>
<name>A0A8T9Q094_9BACT</name>
<dbReference type="AlphaFoldDB" id="A0A8T9Q094"/>
<accession>A0A8T9Q094</accession>
<keyword evidence="1" id="KW-0472">Membrane</keyword>
<keyword evidence="1" id="KW-0812">Transmembrane</keyword>
<feature type="transmembrane region" description="Helical" evidence="1">
    <location>
        <begin position="92"/>
        <end position="111"/>
    </location>
</feature>
<dbReference type="RefSeq" id="WP_244674595.1">
    <property type="nucleotide sequence ID" value="NZ_CP095046.1"/>
</dbReference>